<evidence type="ECO:0000313" key="2">
    <source>
        <dbReference type="Proteomes" id="UP000054683"/>
    </source>
</evidence>
<proteinExistence type="predicted"/>
<accession>A0A158K1Q4</accession>
<dbReference type="EMBL" id="FCOK02000165">
    <property type="protein sequence ID" value="SAL74673.1"/>
    <property type="molecule type" value="Genomic_DNA"/>
</dbReference>
<gene>
    <name evidence="1" type="ORF">AWB69_09224</name>
</gene>
<dbReference type="Proteomes" id="UP000054683">
    <property type="component" value="Unassembled WGS sequence"/>
</dbReference>
<organism evidence="1 2">
    <name type="scientific">Caballeronia udeis</name>
    <dbReference type="NCBI Taxonomy" id="1232866"/>
    <lineage>
        <taxon>Bacteria</taxon>
        <taxon>Pseudomonadati</taxon>
        <taxon>Pseudomonadota</taxon>
        <taxon>Betaproteobacteria</taxon>
        <taxon>Burkholderiales</taxon>
        <taxon>Burkholderiaceae</taxon>
        <taxon>Caballeronia</taxon>
    </lineage>
</organism>
<sequence>MIAKSMTIKARGGRSGRCVVKAVELTSGGLCGVLDSGLNGS</sequence>
<name>A0A158K1Q4_9BURK</name>
<protein>
    <submittedName>
        <fullName evidence="1">Uncharacterized protein</fullName>
    </submittedName>
</protein>
<reference evidence="1 2" key="1">
    <citation type="submission" date="2016-01" db="EMBL/GenBank/DDBJ databases">
        <authorList>
            <person name="Oliw E.H."/>
        </authorList>
    </citation>
    <scope>NUCLEOTIDE SEQUENCE [LARGE SCALE GENOMIC DNA]</scope>
    <source>
        <strain evidence="1">LMG 27134</strain>
    </source>
</reference>
<dbReference type="AlphaFoldDB" id="A0A158K1Q4"/>
<evidence type="ECO:0000313" key="1">
    <source>
        <dbReference type="EMBL" id="SAL74673.1"/>
    </source>
</evidence>